<comment type="caution">
    <text evidence="6">The sequence shown here is derived from an EMBL/GenBank/DDBJ whole genome shotgun (WGS) entry which is preliminary data.</text>
</comment>
<dbReference type="SMART" id="SM00382">
    <property type="entry name" value="AAA"/>
    <property type="match status" value="2"/>
</dbReference>
<dbReference type="FunFam" id="3.40.50.300:FF:001320">
    <property type="entry name" value="Heme ABC transporter ATP-binding protein"/>
    <property type="match status" value="1"/>
</dbReference>
<feature type="coiled-coil region" evidence="4">
    <location>
        <begin position="232"/>
        <end position="266"/>
    </location>
</feature>
<dbReference type="SUPFAM" id="SSF52540">
    <property type="entry name" value="P-loop containing nucleoside triphosphate hydrolases"/>
    <property type="match status" value="2"/>
</dbReference>
<dbReference type="Pfam" id="PF00005">
    <property type="entry name" value="ABC_tran"/>
    <property type="match status" value="2"/>
</dbReference>
<evidence type="ECO:0000259" key="5">
    <source>
        <dbReference type="PROSITE" id="PS50893"/>
    </source>
</evidence>
<evidence type="ECO:0000256" key="4">
    <source>
        <dbReference type="SAM" id="Coils"/>
    </source>
</evidence>
<dbReference type="PANTHER" id="PTHR19211:SF6">
    <property type="entry name" value="BLL7188 PROTEIN"/>
    <property type="match status" value="1"/>
</dbReference>
<evidence type="ECO:0000256" key="2">
    <source>
        <dbReference type="ARBA" id="ARBA00022741"/>
    </source>
</evidence>
<feature type="domain" description="ABC transporter" evidence="5">
    <location>
        <begin position="6"/>
        <end position="244"/>
    </location>
</feature>
<accession>A0A853A2F3</accession>
<dbReference type="Gene3D" id="3.40.50.300">
    <property type="entry name" value="P-loop containing nucleotide triphosphate hydrolases"/>
    <property type="match status" value="2"/>
</dbReference>
<feature type="coiled-coil region" evidence="4">
    <location>
        <begin position="303"/>
        <end position="330"/>
    </location>
</feature>
<evidence type="ECO:0000256" key="1">
    <source>
        <dbReference type="ARBA" id="ARBA00022737"/>
    </source>
</evidence>
<gene>
    <name evidence="6" type="ORF">FHU37_001884</name>
</gene>
<sequence length="558" mass="59409">MPPSSITLSNLGFTWPDGTVALRGLTAVFGTGRTGLIGVNGAGKSTLLRLVLGELTPTSGTVTVHGHVAHLPQDLPLEPGATLAELLGIADTLAAVRAIESGDVADRHFETVGDDWDIEERSRAALARLGLAGLADGPDGLDRTVAGLSGGEAMLVGLAGRMLGRPDVLLLDEPTNNLDIRARARLRQSLAAYPGCLVVVSHDRELLDTVDRVAELRPEGLRVFGGNHSEYLAAVEREQRAAEQALRTAELDVRRQKAEMQLARERAQRRSSVAARTVADKGLPRIVAGNLKRQAERSAARADDVHAQRLEQARARLAEAERAVRDDDRIALDLPDTAVPAGSTVVEARGLTATRPDGAPLFGGGADLTIRGPERIALVGPNGSGKTTLLRRLAGLDADRPGAGGEVRHGAAGRTAFLPQRLDVLDDDLSVRENLRRHAPQLDDTTARTRLARLLFRGDRIHLPARALSGGERLRACLACVLFAEPAPRLLLLDEPTNNLDLEAVARLREALAGYRGALVVVSHDPVFLGELGVTRVLRTRVGHPPTEEGAVPAALDD</sequence>
<keyword evidence="2" id="KW-0547">Nucleotide-binding</keyword>
<dbReference type="FunFam" id="3.40.50.300:FF:000597">
    <property type="entry name" value="ABC transporter ATP-binding protein"/>
    <property type="match status" value="1"/>
</dbReference>
<organism evidence="6 7">
    <name type="scientific">Allostreptomyces psammosilenae</name>
    <dbReference type="NCBI Taxonomy" id="1892865"/>
    <lineage>
        <taxon>Bacteria</taxon>
        <taxon>Bacillati</taxon>
        <taxon>Actinomycetota</taxon>
        <taxon>Actinomycetes</taxon>
        <taxon>Kitasatosporales</taxon>
        <taxon>Streptomycetaceae</taxon>
        <taxon>Allostreptomyces</taxon>
    </lineage>
</organism>
<dbReference type="InterPro" id="IPR050611">
    <property type="entry name" value="ABCF"/>
</dbReference>
<protein>
    <submittedName>
        <fullName evidence="6">ATPase subunit of ABC transporter with duplicated ATPase domains</fullName>
    </submittedName>
</protein>
<reference evidence="6 7" key="1">
    <citation type="submission" date="2020-07" db="EMBL/GenBank/DDBJ databases">
        <title>Sequencing the genomes of 1000 actinobacteria strains.</title>
        <authorList>
            <person name="Klenk H.-P."/>
        </authorList>
    </citation>
    <scope>NUCLEOTIDE SEQUENCE [LARGE SCALE GENOMIC DNA]</scope>
    <source>
        <strain evidence="6 7">DSM 42178</strain>
    </source>
</reference>
<dbReference type="Proteomes" id="UP000567795">
    <property type="component" value="Unassembled WGS sequence"/>
</dbReference>
<proteinExistence type="predicted"/>
<dbReference type="PROSITE" id="PS50893">
    <property type="entry name" value="ABC_TRANSPORTER_2"/>
    <property type="match status" value="2"/>
</dbReference>
<dbReference type="GO" id="GO:0016887">
    <property type="term" value="F:ATP hydrolysis activity"/>
    <property type="evidence" value="ECO:0007669"/>
    <property type="project" value="InterPro"/>
</dbReference>
<dbReference type="InterPro" id="IPR003593">
    <property type="entry name" value="AAA+_ATPase"/>
</dbReference>
<dbReference type="PANTHER" id="PTHR19211">
    <property type="entry name" value="ATP-BINDING TRANSPORT PROTEIN-RELATED"/>
    <property type="match status" value="1"/>
</dbReference>
<dbReference type="CDD" id="cd03221">
    <property type="entry name" value="ABCF_EF-3"/>
    <property type="match status" value="2"/>
</dbReference>
<evidence type="ECO:0000313" key="6">
    <source>
        <dbReference type="EMBL" id="NYI04941.1"/>
    </source>
</evidence>
<keyword evidence="7" id="KW-1185">Reference proteome</keyword>
<keyword evidence="4" id="KW-0175">Coiled coil</keyword>
<dbReference type="InterPro" id="IPR003439">
    <property type="entry name" value="ABC_transporter-like_ATP-bd"/>
</dbReference>
<dbReference type="InterPro" id="IPR027417">
    <property type="entry name" value="P-loop_NTPase"/>
</dbReference>
<feature type="domain" description="ABC transporter" evidence="5">
    <location>
        <begin position="346"/>
        <end position="557"/>
    </location>
</feature>
<name>A0A853A2F3_9ACTN</name>
<keyword evidence="3" id="KW-0067">ATP-binding</keyword>
<keyword evidence="1" id="KW-0677">Repeat</keyword>
<dbReference type="RefSeq" id="WP_179813768.1">
    <property type="nucleotide sequence ID" value="NZ_JACBZD010000001.1"/>
</dbReference>
<dbReference type="AlphaFoldDB" id="A0A853A2F3"/>
<dbReference type="GO" id="GO:0005524">
    <property type="term" value="F:ATP binding"/>
    <property type="evidence" value="ECO:0007669"/>
    <property type="project" value="UniProtKB-KW"/>
</dbReference>
<evidence type="ECO:0000256" key="3">
    <source>
        <dbReference type="ARBA" id="ARBA00022840"/>
    </source>
</evidence>
<dbReference type="EMBL" id="JACBZD010000001">
    <property type="protein sequence ID" value="NYI04941.1"/>
    <property type="molecule type" value="Genomic_DNA"/>
</dbReference>
<evidence type="ECO:0000313" key="7">
    <source>
        <dbReference type="Proteomes" id="UP000567795"/>
    </source>
</evidence>